<sequence length="76" mass="8985">MKILRLLIMSSHQIVFPKPIPQLDLQSLPNENGFTLTEIAGLHNGWRLIKRRFSYHSKRIFKGYMLIIYPLIFCNI</sequence>
<organism evidence="1 2">
    <name type="scientific">Stomoxys calcitrans</name>
    <name type="common">Stable fly</name>
    <name type="synonym">Conops calcitrans</name>
    <dbReference type="NCBI Taxonomy" id="35570"/>
    <lineage>
        <taxon>Eukaryota</taxon>
        <taxon>Metazoa</taxon>
        <taxon>Ecdysozoa</taxon>
        <taxon>Arthropoda</taxon>
        <taxon>Hexapoda</taxon>
        <taxon>Insecta</taxon>
        <taxon>Pterygota</taxon>
        <taxon>Neoptera</taxon>
        <taxon>Endopterygota</taxon>
        <taxon>Diptera</taxon>
        <taxon>Brachycera</taxon>
        <taxon>Muscomorpha</taxon>
        <taxon>Muscoidea</taxon>
        <taxon>Muscidae</taxon>
        <taxon>Stomoxys</taxon>
    </lineage>
</organism>
<accession>A0A1I8NZI3</accession>
<keyword evidence="2" id="KW-1185">Reference proteome</keyword>
<dbReference type="VEuPathDB" id="VectorBase:SCAU003464"/>
<proteinExistence type="predicted"/>
<evidence type="ECO:0000313" key="2">
    <source>
        <dbReference type="Proteomes" id="UP000095300"/>
    </source>
</evidence>
<gene>
    <name evidence="1" type="primary">106080654</name>
</gene>
<protein>
    <submittedName>
        <fullName evidence="1">Uncharacterized protein</fullName>
    </submittedName>
</protein>
<dbReference type="EnsemblMetazoa" id="SCAU003464-RB">
    <property type="protein sequence ID" value="SCAU003464-PB"/>
    <property type="gene ID" value="SCAU003464"/>
</dbReference>
<name>A0A1I8NZI3_STOCA</name>
<reference evidence="1" key="1">
    <citation type="submission" date="2020-05" db="UniProtKB">
        <authorList>
            <consortium name="EnsemblMetazoa"/>
        </authorList>
    </citation>
    <scope>IDENTIFICATION</scope>
    <source>
        <strain evidence="1">USDA</strain>
    </source>
</reference>
<dbReference type="OrthoDB" id="7751476at2759"/>
<evidence type="ECO:0000313" key="1">
    <source>
        <dbReference type="EnsemblMetazoa" id="SCAU003464-PB"/>
    </source>
</evidence>
<dbReference type="Proteomes" id="UP000095300">
    <property type="component" value="Unassembled WGS sequence"/>
</dbReference>
<dbReference type="AlphaFoldDB" id="A0A1I8NZI3"/>